<name>A0A7X0Y555_9LIST</name>
<sequence>MAKSKLSQSQIEQITASVLKINERQKKKERKEKRDWQLHNTKLLLQNYRMLKAHCKDIPLDLSELENNTVFDIEDLTLVTLMEHKAKSYKLLQYFDATLQAYNNLCYASEEADKRRYRAIHYMYLSEKIQSKPTVAKALHVDRSTVDRDISKAVDDLSVMLFGVDAVLEK</sequence>
<accession>A0A7X0Y555</accession>
<evidence type="ECO:0000313" key="2">
    <source>
        <dbReference type="Proteomes" id="UP000535908"/>
    </source>
</evidence>
<dbReference type="RefSeq" id="WP_185526739.1">
    <property type="nucleotide sequence ID" value="NZ_JAARWN010000014.1"/>
</dbReference>
<proteinExistence type="predicted"/>
<evidence type="ECO:0000313" key="1">
    <source>
        <dbReference type="EMBL" id="MBC1937176.1"/>
    </source>
</evidence>
<gene>
    <name evidence="1" type="ORF">HCA69_12415</name>
</gene>
<protein>
    <recommendedName>
        <fullName evidence="3">Helix-turn-helix type 11 domain-containing protein</fullName>
    </recommendedName>
</protein>
<dbReference type="EMBL" id="JAARWN010000014">
    <property type="protein sequence ID" value="MBC1937176.1"/>
    <property type="molecule type" value="Genomic_DNA"/>
</dbReference>
<organism evidence="1 2">
    <name type="scientific">Listeria grandensis</name>
    <dbReference type="NCBI Taxonomy" id="1494963"/>
    <lineage>
        <taxon>Bacteria</taxon>
        <taxon>Bacillati</taxon>
        <taxon>Bacillota</taxon>
        <taxon>Bacilli</taxon>
        <taxon>Bacillales</taxon>
        <taxon>Listeriaceae</taxon>
        <taxon>Listeria</taxon>
    </lineage>
</organism>
<dbReference type="AlphaFoldDB" id="A0A7X0Y555"/>
<comment type="caution">
    <text evidence="1">The sequence shown here is derived from an EMBL/GenBank/DDBJ whole genome shotgun (WGS) entry which is preliminary data.</text>
</comment>
<evidence type="ECO:0008006" key="3">
    <source>
        <dbReference type="Google" id="ProtNLM"/>
    </source>
</evidence>
<reference evidence="1 2" key="1">
    <citation type="submission" date="2020-03" db="EMBL/GenBank/DDBJ databases">
        <title>Soil Listeria distribution.</title>
        <authorList>
            <person name="Liao J."/>
            <person name="Wiedmann M."/>
        </authorList>
    </citation>
    <scope>NUCLEOTIDE SEQUENCE [LARGE SCALE GENOMIC DNA]</scope>
    <source>
        <strain evidence="1 2">FSL L7-0741</strain>
    </source>
</reference>
<dbReference type="Proteomes" id="UP000535908">
    <property type="component" value="Unassembled WGS sequence"/>
</dbReference>